<sequence length="54" mass="5781">MATGCSAARPWLPELEPIPSISSRGGTDDEGNYVTLLANDSEGNAVVFSEYDNY</sequence>
<dbReference type="RefSeq" id="WP_239720109.1">
    <property type="nucleotide sequence ID" value="NZ_CP092423.2"/>
</dbReference>
<organism evidence="1 2">
    <name type="scientific">Mycobacterium lentiflavum</name>
    <dbReference type="NCBI Taxonomy" id="141349"/>
    <lineage>
        <taxon>Bacteria</taxon>
        <taxon>Bacillati</taxon>
        <taxon>Actinomycetota</taxon>
        <taxon>Actinomycetes</taxon>
        <taxon>Mycobacteriales</taxon>
        <taxon>Mycobacteriaceae</taxon>
        <taxon>Mycobacterium</taxon>
        <taxon>Mycobacterium simiae complex</taxon>
    </lineage>
</organism>
<reference evidence="1" key="1">
    <citation type="submission" date="2022-08" db="EMBL/GenBank/DDBJ databases">
        <title>Complete genome sequence of 14 non-tuberculosis mycobacteria type-strains.</title>
        <authorList>
            <person name="Igarashi Y."/>
            <person name="Osugi A."/>
            <person name="Mitarai S."/>
        </authorList>
    </citation>
    <scope>NUCLEOTIDE SEQUENCE</scope>
    <source>
        <strain evidence="1">ATCC 51985</strain>
    </source>
</reference>
<proteinExistence type="predicted"/>
<name>A0ABY3ULZ2_MYCLN</name>
<evidence type="ECO:0000313" key="2">
    <source>
        <dbReference type="Proteomes" id="UP001055171"/>
    </source>
</evidence>
<accession>A0ABY3ULZ2</accession>
<dbReference type="Proteomes" id="UP001055171">
    <property type="component" value="Chromosome"/>
</dbReference>
<gene>
    <name evidence="1" type="ORF">MJO58_16765</name>
</gene>
<keyword evidence="2" id="KW-1185">Reference proteome</keyword>
<protein>
    <submittedName>
        <fullName evidence="1">Uncharacterized protein</fullName>
    </submittedName>
</protein>
<dbReference type="EMBL" id="CP092423">
    <property type="protein sequence ID" value="ULP40625.1"/>
    <property type="molecule type" value="Genomic_DNA"/>
</dbReference>
<evidence type="ECO:0000313" key="1">
    <source>
        <dbReference type="EMBL" id="ULP40625.1"/>
    </source>
</evidence>